<feature type="compositionally biased region" description="Basic residues" evidence="1">
    <location>
        <begin position="50"/>
        <end position="65"/>
    </location>
</feature>
<evidence type="ECO:0000313" key="3">
    <source>
        <dbReference type="Proteomes" id="UP001140560"/>
    </source>
</evidence>
<evidence type="ECO:0000313" key="2">
    <source>
        <dbReference type="EMBL" id="KAJ4370369.1"/>
    </source>
</evidence>
<feature type="compositionally biased region" description="Basic and acidic residues" evidence="1">
    <location>
        <begin position="158"/>
        <end position="170"/>
    </location>
</feature>
<gene>
    <name evidence="2" type="ORF">N0V83_004887</name>
</gene>
<feature type="compositionally biased region" description="Basic and acidic residues" evidence="1">
    <location>
        <begin position="198"/>
        <end position="209"/>
    </location>
</feature>
<proteinExistence type="predicted"/>
<sequence>MNSKPRSTAPASPITSNAANTGFRLGEDRQVSDASDSDQSATSERSLSPSRKRTKSQKRRERKKVGALTDELGELLGAAFSSSNADSSAAVAAASVSGTAEPATEDVEMQTDPILAGKKMNRRTRQNLAKMEIRKRKAPNKRESNPKESVLQAQAAAAERRDMTLDEYQKLRNSNQGKAKIERSARRARKHADRKGRKTEEGGDRMDIG</sequence>
<accession>A0A9W8Y9M7</accession>
<feature type="compositionally biased region" description="Basic residues" evidence="1">
    <location>
        <begin position="186"/>
        <end position="197"/>
    </location>
</feature>
<feature type="compositionally biased region" description="Low complexity" evidence="1">
    <location>
        <begin position="81"/>
        <end position="97"/>
    </location>
</feature>
<organism evidence="2 3">
    <name type="scientific">Neocucurbitaria cava</name>
    <dbReference type="NCBI Taxonomy" id="798079"/>
    <lineage>
        <taxon>Eukaryota</taxon>
        <taxon>Fungi</taxon>
        <taxon>Dikarya</taxon>
        <taxon>Ascomycota</taxon>
        <taxon>Pezizomycotina</taxon>
        <taxon>Dothideomycetes</taxon>
        <taxon>Pleosporomycetidae</taxon>
        <taxon>Pleosporales</taxon>
        <taxon>Pleosporineae</taxon>
        <taxon>Cucurbitariaceae</taxon>
        <taxon>Neocucurbitaria</taxon>
    </lineage>
</organism>
<feature type="region of interest" description="Disordered" evidence="1">
    <location>
        <begin position="81"/>
        <end position="209"/>
    </location>
</feature>
<comment type="caution">
    <text evidence="2">The sequence shown here is derived from an EMBL/GenBank/DDBJ whole genome shotgun (WGS) entry which is preliminary data.</text>
</comment>
<keyword evidence="3" id="KW-1185">Reference proteome</keyword>
<feature type="compositionally biased region" description="Low complexity" evidence="1">
    <location>
        <begin position="32"/>
        <end position="43"/>
    </location>
</feature>
<protein>
    <submittedName>
        <fullName evidence="2">Uncharacterized protein</fullName>
    </submittedName>
</protein>
<reference evidence="2" key="1">
    <citation type="submission" date="2022-10" db="EMBL/GenBank/DDBJ databases">
        <title>Tapping the CABI collections for fungal endophytes: first genome assemblies for Collariella, Neodidymelliopsis, Ascochyta clinopodiicola, Didymella pomorum, Didymosphaeria variabile, Neocosmospora piperis and Neocucurbitaria cava.</title>
        <authorList>
            <person name="Hill R."/>
        </authorList>
    </citation>
    <scope>NUCLEOTIDE SEQUENCE</scope>
    <source>
        <strain evidence="2">IMI 356814</strain>
    </source>
</reference>
<feature type="compositionally biased region" description="Polar residues" evidence="1">
    <location>
        <begin position="1"/>
        <end position="20"/>
    </location>
</feature>
<dbReference type="AlphaFoldDB" id="A0A9W8Y9M7"/>
<evidence type="ECO:0000256" key="1">
    <source>
        <dbReference type="SAM" id="MobiDB-lite"/>
    </source>
</evidence>
<feature type="region of interest" description="Disordered" evidence="1">
    <location>
        <begin position="1"/>
        <end position="68"/>
    </location>
</feature>
<dbReference type="Proteomes" id="UP001140560">
    <property type="component" value="Unassembled WGS sequence"/>
</dbReference>
<dbReference type="EMBL" id="JAPEUY010000008">
    <property type="protein sequence ID" value="KAJ4370369.1"/>
    <property type="molecule type" value="Genomic_DNA"/>
</dbReference>
<name>A0A9W8Y9M7_9PLEO</name>
<dbReference type="OrthoDB" id="3800694at2759"/>